<dbReference type="EMBL" id="AP026867">
    <property type="protein sequence ID" value="BDS10360.1"/>
    <property type="molecule type" value="Genomic_DNA"/>
</dbReference>
<feature type="transmembrane region" description="Helical" evidence="1">
    <location>
        <begin position="115"/>
        <end position="132"/>
    </location>
</feature>
<reference evidence="2" key="1">
    <citation type="submission" date="2022-09" db="EMBL/GenBank/DDBJ databases">
        <title>Aureispira anguillicida sp. nov., isolated from Leptocephalus of Japanese eel Anguilla japonica.</title>
        <authorList>
            <person name="Yuasa K."/>
            <person name="Mekata T."/>
            <person name="Ikunari K."/>
        </authorList>
    </citation>
    <scope>NUCLEOTIDE SEQUENCE</scope>
    <source>
        <strain evidence="2">EL160426</strain>
    </source>
</reference>
<sequence length="499" mass="57745">MKQKNGQPYTKQQVIKCLLLLLACLLSRMVSAIFYIEDIDSLRFALAVYNYDVVALQPHFPGYFFYFMLIKPLFLVVQNLGISYALMGGVATFIIIVYSYKIYALLLDQEAEKQSYSLGLLLLFNPLLLLMSTRYMPDIFGLALLMSGSFYFLNAIRYRLLSSALLHVIIMGLQCGLRLSYIPFWLPSILLAVIFFRQLHFLCLAGLGAVLFWLLPMLWDTGWESLLEVSQRHSVGHFTEWGGTVMANDRSYIERLVAMLESIWADGLGGYWLERHWLTAIWSLGMLVFVLKALWFCYQKALYKGNKYIYCVLLSLGIYTIWAYFFQNIVYKPRHIMPLIPFAAMIIAFGADRFLATSNPTKNIFIPLTFGTYILVSSVLAWQHKSPSSISQIKQYLMDQHPTDPILVLSPRLINFYFQKHTELKKSKINCFSLDNLEREGLPDTAGYTLVYSTQNIDHLMGQKGTELMFYHNPYVNRLWSQLVLYQYTNQKNNEINEQ</sequence>
<feature type="transmembrane region" description="Helical" evidence="1">
    <location>
        <begin position="139"/>
        <end position="158"/>
    </location>
</feature>
<feature type="transmembrane region" description="Helical" evidence="1">
    <location>
        <begin position="308"/>
        <end position="330"/>
    </location>
</feature>
<keyword evidence="1" id="KW-1133">Transmembrane helix</keyword>
<dbReference type="RefSeq" id="WP_264791680.1">
    <property type="nucleotide sequence ID" value="NZ_AP026867.1"/>
</dbReference>
<dbReference type="AlphaFoldDB" id="A0A916DQZ3"/>
<feature type="transmembrane region" description="Helical" evidence="1">
    <location>
        <begin position="336"/>
        <end position="356"/>
    </location>
</feature>
<feature type="transmembrane region" description="Helical" evidence="1">
    <location>
        <begin position="277"/>
        <end position="296"/>
    </location>
</feature>
<evidence type="ECO:0000313" key="3">
    <source>
        <dbReference type="Proteomes" id="UP001060919"/>
    </source>
</evidence>
<feature type="transmembrane region" description="Helical" evidence="1">
    <location>
        <begin position="199"/>
        <end position="219"/>
    </location>
</feature>
<name>A0A916DQZ3_9BACT</name>
<evidence type="ECO:0008006" key="4">
    <source>
        <dbReference type="Google" id="ProtNLM"/>
    </source>
</evidence>
<proteinExistence type="predicted"/>
<keyword evidence="1" id="KW-0812">Transmembrane</keyword>
<feature type="transmembrane region" description="Helical" evidence="1">
    <location>
        <begin position="60"/>
        <end position="77"/>
    </location>
</feature>
<protein>
    <recommendedName>
        <fullName evidence="4">Glycosyltransferase RgtA/B/C/D-like domain-containing protein</fullName>
    </recommendedName>
</protein>
<feature type="transmembrane region" description="Helical" evidence="1">
    <location>
        <begin position="84"/>
        <end position="103"/>
    </location>
</feature>
<evidence type="ECO:0000313" key="2">
    <source>
        <dbReference type="EMBL" id="BDS10360.1"/>
    </source>
</evidence>
<dbReference type="KEGG" id="aup:AsAng_0010680"/>
<keyword evidence="1" id="KW-0472">Membrane</keyword>
<evidence type="ECO:0000256" key="1">
    <source>
        <dbReference type="SAM" id="Phobius"/>
    </source>
</evidence>
<keyword evidence="3" id="KW-1185">Reference proteome</keyword>
<gene>
    <name evidence="2" type="ORF">AsAng_0010680</name>
</gene>
<feature type="transmembrane region" description="Helical" evidence="1">
    <location>
        <begin position="363"/>
        <end position="382"/>
    </location>
</feature>
<organism evidence="2 3">
    <name type="scientific">Aureispira anguillae</name>
    <dbReference type="NCBI Taxonomy" id="2864201"/>
    <lineage>
        <taxon>Bacteria</taxon>
        <taxon>Pseudomonadati</taxon>
        <taxon>Bacteroidota</taxon>
        <taxon>Saprospiria</taxon>
        <taxon>Saprospirales</taxon>
        <taxon>Saprospiraceae</taxon>
        <taxon>Aureispira</taxon>
    </lineage>
</organism>
<accession>A0A916DQZ3</accession>
<dbReference type="Proteomes" id="UP001060919">
    <property type="component" value="Chromosome"/>
</dbReference>